<evidence type="ECO:0000256" key="1">
    <source>
        <dbReference type="SAM" id="MobiDB-lite"/>
    </source>
</evidence>
<evidence type="ECO:0000313" key="4">
    <source>
        <dbReference type="EMBL" id="CAL4769730.1"/>
    </source>
</evidence>
<feature type="region of interest" description="Disordered" evidence="1">
    <location>
        <begin position="3936"/>
        <end position="3977"/>
    </location>
</feature>
<keyword evidence="5" id="KW-1185">Reference proteome</keyword>
<feature type="domain" description="Sacsin/Nov" evidence="2">
    <location>
        <begin position="3720"/>
        <end position="3918"/>
    </location>
</feature>
<dbReference type="EMBL" id="CAMXCT010000713">
    <property type="protein sequence ID" value="CAI3982418.1"/>
    <property type="molecule type" value="Genomic_DNA"/>
</dbReference>
<sequence length="5024" mass="563937">MLQNAEDAGASTFKVLIDRRPRGDQSLLTPQMAGLQGPCLWFYNDAVFEEKDFRALVSLGQGSKSGEAGKIGRHGLGFNAIFNVTDVPSVLSRQSILFLDPHVEHLKKLGATGTQPGIRLNFEKKNIKTAWPDQFAPYEIEGCCLSSGNFEGTLIRAPLRTASSNSQIKAECFGEEEIAKIIDLICQSGHLWLPFLRNVRKIEVYDLQAGETLCVHERDLKQEVIYMCEGQMEQSLLSIRSRFLDGALDKCRTYQLSNQAEVSVALPLCPESGSEPGRVFSRLPLEMKSGLAAHVSALFWTSADRRTIVLDLHKDLEGWAAQNHNHLKNIVRCLVASIATCAKEKNQTLLDFFPHSEKPSPVAEVLHDLFYHEVVQECHKGPSQVLFTVSGEAVLASDGRVLLVKNDLWPQALRELRAPLVKVSEDVFLGLVKKDSSLFRELTPANLRQWLKRLDPSLDHVCDEQLLQFCLEDKPSPADLAGCPLILKLDGGVSRFLGHVDEGSPRFLCCSSPEEWELAQHFPPSSVVKFVSSEALQAHPQILKMDLLSVATLGREACGENFFQSFWPWFNLFTARDPSAKFADPPVPEHPLDCLHVLEATEHGQRKIFKLLERKRALSSSSDVAQELENGLEACNVLLVSSTAHAGAHVCPGVNPDSVARAVHSAIHTQNLQNPFHAGNTPLGSWRAVAGQLALSELPEAVEAAGFLPAFRLWSRSQAVHPQVKEMFPRSASKALRDALRAVQLDVLDEEEPRLVELLQKMGVKDMPLKTIADKALRQTKDLTLIVQLVKEGLGDILKGHQVFPAHSQILLIPEECLLWDKELDFEVIPRRMCKTAGERFQGLEGKLLEIGCRWELDLRDVLDLARILWLLQHLSCNWKVAEGGRVPVSLGLDTRRRYSGKELERRACAGEASTLDEHICLTKVSSPTFDIGFAFAACYKMLSAQVEGKFEGRAKSIEEQLRHVSKKDKALHETKGGLKGLGAVLTKMRHRQCDLAVSEKLIQRLDRHAHMVEICASAELRSLKWLPVSRPSSSMKELMAANGGVWQHNAKRLVGLVKPLVDSQASEKLLNALSVPGDNCVDDAVLHQQLAACIRSEGNQESKVQMVTPIYQRLKSTPSIDKWVWTTCGFQSLVDISKDPEVEGLTPCLQRLRDEWHSLPIFETTNKKLTPEMLFRCLDMTEQMTGESKHKVQLAAINLLTRHKALDGSEPKLADLAGSCGAELRIISRGANLLPVSSVFFHDMKWQSQTEGCPEDMEEIHEDIAESAYVRFGVRNLSEILAAECGCGEGDWLEITGQHEPLTRRLKNILKDYPWQALVKEMLQNAEDAGASTFKVLIDRRPRGDQSLLTPQMAGLQGPCLWFFNDAVFEEKDFRALVSLGQGSKSGEAGKIGRHGLGFNAIFNVTDVPSVLSRQQSILFLDPHVEHLKKLGATGTQPGIRLNFEKKNIKTAWPDQFAPYEIEGCCLSSGNFEGTLIRAPLRTASSNSQIKAECFGEEEIAKIINLICQSGHLWLPFLKNVRKIEVFDLQAGETLCVHERDLKQELIYMCEGQMEQSLLSIHSRFLDGAVDKCRTYQLSNQAEVSVALPLCPESGSEPGRVFSRLPLEMKSGLAAHVSALFWTSADRRTIVLDLHKDLEGWAAQNHNHLKNIVICLVASIATCAKEKNQTLLDFFPHSEKPSPVAEVLHDLFYHEVVQECHKGPSQVLFTVSGEAVLASDGRILLVKNDSWPQALRELRAPLVKVSEDVFLGLVKKDSSMFRELTPANLRQWLKRLDPSLDHVCDEQLLQFCLEDKPSPADLAGCPLILKLDGGVSRFLGHIEKGSPRFLCCSSPEEWELAQHFPPSSVVKFVSSEALQAHPQILKMDLLSVATLGREACGENFVQSFWPWFNLFTARDPSAKFADPPVPEHPLDCLHVLEATEHGQRKIFKLLERKRALSSSSDVAQELENGLEACNVLLVSSTAHAGAHVCPGVNPDSVARAVHSAIHTQNLQNPFHAGNTPLGSWRAVAGQLALSELPEAVEAAGFLPAFRLWSRSQPIHPQVKEMFPRSASKALRDALRAVQLDVLDEEEPRLVELLQKMGVKDMPLKTTADKALRQTKDLTLIVQLVKEGLGDILKGHQVFPAPSQILLTPEECLLWDKELDFEVIPRRMCKTAGERFQGLEGKLLEIGCRWELDLRDVLDLARQAQDTQDLALPEKLIQRLDRHAHMVEICASTELRSLKWLPVSRPNSSMKELMAANGRVWQHNAKRLVGLVKPLVDSQASEKLLNALSVPGDNCVDDAVLHQQLAACIRSEGNQESKVQMVTPIYQRLESTPAIDKWVWTTCGFQSLVDISKDPEVEMLTPCLQRLRDEWHSLRIFETTNKKLTPEMLFRCLDMTEQMTGESKHKVQLAAINLLTRHKALDGSEPKLADLAGSCGTELRIISRRGNLLPVSSVFFHDMKWQSQTEGCPEDMEEIHEDIAESAYLRFGVRNLSEILAAECGCGEGDWLEITGQHEPLTRRLKNILKDYPWQALVKEMLQNAEDAGASTFKVLIDRRPRGDQSLLTPQMAGLQGPCLRFYNDAVFEEKDFRALVSLGQGSKAMEKGKIGRHGLGFNSIFNITDLPSILSGEFILFLDPHVTHLQKLGANASKPGVKLNFAKKDVKSCWPDQFTSYELEGCRLSDRNFQGTLIRAPLRRQQSDISSQCFGTEDVRKLVGWIEADGHDWLLFLRKVAKLEVIDLCSNEAWIFFAVAHLMLLANEATISTRDMSDRMMTRKYDVNHHGEISVALPQAPEKSFLGRIFSRLPLEVSSGIPAHLSALFWTSTDRRTLVVDADKDQGHWAAENRSLLQKAVKCLVSLLAKKAAAQKSVPLSYFPSETKPSQAAKLLHELFYQELAQRIKTSDSEQVLFTVAGKPAYLPLVLLSPQQNLPSALQKLQAPVVVVSEVVMQGLQGADPSIFQRLSPASLRSWLRQLPVELHQFCDSETLIFALRDGARTTERSKRAEDLDGCPLALTVDGKVRCFSSTAEVRFVCCKNGDDWDVARHFPAELVLKYVPSVSEVLLDHPQVRPVDRRAVAEVGAAAVGTDWATSFWTRYRRYCGDLKLGPEDHFFDDLEVLWHQEADGSVTLKPLRERRWALHCEDLDAPVVDCLRACNVLLVLNCERPPVDNPDALARALSSAWKNHGECINTETRFLDEGWRDLLEILIKSRLPEASEMASVLPLFRNWQQILVTPDLQLFPVRVSSAFRTAVMPLSLDLLSEMDGGIVQFLFRLGEMEPEEVARLALCQETSVTFLAHVLRENLGEVLREMPVFPVMKGCLPLDQCLLWDAEPDFEFLERRLSREAQEAFQEHSVKLKSLGCRDCLDATDAEEIARMVVLKQDHQLSKKFLKRLTTLEDLCQSSALAELPWLLANDLTQGPAGLVAPQSAWHAEVKHLVGWVRPIAEGPKSTLKLLRVKAEHDLDDNVLTEQLHALMTRASSTSSRVDMADCQPIYRRLSQAPASGSWIWTEHGFATFEDVFKDKRANALQPFLHTLQNDWVDYKIFTHIQKQLGIPKLLQVLSTLKTMQQPGEELPSSIAGTMWQTFSQWMSADTRANQQQRLEVACFALRYLHHEVRDGMAEFLQQHGQRVWIPAFNGVLHMAKQLFVHDMPWALDQSPDGFHRVHRDVPEGHARDFGVEPSSVLLLRVLKKDPVGLERDPAGDRDAQLLRSFRSAHQQNPEKSLAAVLELFLHMADSAGAMRVRFTLDWRLHSDKSLLTKQMAKLQGPAIHIVFDAPLSKKEWQGLRELEPKWAKLFAFSDMVSVVSKDCAVFLDPLKGHLQDLLECSDRFWLSLSSKDLHKKWPDQFRPFETGLQNVFSGETKATVVRLPLRDAGGTLMEKQKFRDDLHRQILQVTSYQNWLLFTKKKLRRILIHEISEREPEKDPTFQDLYTILADVERVGPTQETSAEESSVIEKRSLQVKQGGEEPCQQRPSQAAKEEKPTKWLVGWRNSMAVACLRGSVENFQPSVGTGARLVPQSPVVFRGAHVFGMEQVQLERITMGTASDQDMNTLANVAVDLVLHIWADEHQFFRPLLPQQLQQLQGTLSLARRFADALVDRFQIQGRKLRQCFSAPKAELLLAHGDFQRWLADALQVVVLPKELAELFAQDASLNIRPPAVTHVLQGFGGLPVKHAKIACKWLFEGFPDAKQVLAQGFRGSVHLLQREDGSYGNFEGWTWFIQGDSDSEAAAWRQLIAHSKPSKKVIMPSDVAKKHFDQSLGVLKPEKIAHVALSPSDVNAPHFWRLLNLGVYQGQENDLSKLCGKLKVRASRLNQSIHVNFDEHCVLIGGSKLKAEDALVAIGCQLAVDPVPSPFAGSKPLDVAKHVQWLRSRQLLQVEAALDGHKEKLCQVYLEESMDLEVLRIFVELPIVKGSGSHMALSQFCIVRCPQLAMAARSSGLQVLHSDDARSKALKKAKPQAEVQPDELLQQHLDHFRRSPGNQGILLAALAACDDAHQIQIIMQLPLLPNGQTMESLWRRTDPLAKRLGVFDEHLTDFVYNAMKIGEEVKKRFKSTLMASQLLELLQQFRPKKILQGTARENFTGQLLNTLSKMEPNELKKLAAPSPFVELSVFFLKGDWRRSSEIFLPQFQGILYYTEAPVLQQLPDDRLKFLFAKRPPLKLVVQHLQKMSEGYSNDKVPGQDRPEFLRTYEFLDQHISDDISALEPLKTVKCILDRQGTLRLARHFSLRLLMDMGPVHAVADDVKPFERFLTELGTRQSVSDHPLPEPFVPDKIMQEMVKEQNLVDLILEGTDGSVLAHRVVCCTVCPKLFKNLVPCEDRPNFWRLKDKARCSLQTLNVMKEIIYSGRVESDRLDQMGPAQHKECLSIAAWFGMAYAHEWLKQYLHGAQPEELASVPASISMPKHWKQQQMPAQGWRLESVKSDIFRKLQGVLNPEDARHLGRGRDCQGSDPYNKLQLRRAWRIENFTFGRNFSTNHQTSKSSRRIGCPQCPRSQFGKNWRKPRSSCLSRSAKKSTKVSCCTAPSRTL</sequence>
<name>A0A9P1C1H1_9DINO</name>
<dbReference type="Proteomes" id="UP001152797">
    <property type="component" value="Unassembled WGS sequence"/>
</dbReference>
<dbReference type="OrthoDB" id="1262810at2759"/>
<evidence type="ECO:0000313" key="3">
    <source>
        <dbReference type="EMBL" id="CAI3982418.1"/>
    </source>
</evidence>
<dbReference type="GO" id="GO:0030544">
    <property type="term" value="F:Hsp70 protein binding"/>
    <property type="evidence" value="ECO:0007669"/>
    <property type="project" value="TreeGrafter"/>
</dbReference>
<proteinExistence type="predicted"/>
<dbReference type="Pfam" id="PF25794">
    <property type="entry name" value="SACS"/>
    <property type="match status" value="4"/>
</dbReference>
<dbReference type="InterPro" id="IPR036890">
    <property type="entry name" value="HATPase_C_sf"/>
</dbReference>
<evidence type="ECO:0000313" key="5">
    <source>
        <dbReference type="Proteomes" id="UP001152797"/>
    </source>
</evidence>
<organism evidence="3">
    <name type="scientific">Cladocopium goreaui</name>
    <dbReference type="NCBI Taxonomy" id="2562237"/>
    <lineage>
        <taxon>Eukaryota</taxon>
        <taxon>Sar</taxon>
        <taxon>Alveolata</taxon>
        <taxon>Dinophyceae</taxon>
        <taxon>Suessiales</taxon>
        <taxon>Symbiodiniaceae</taxon>
        <taxon>Cladocopium</taxon>
    </lineage>
</organism>
<feature type="domain" description="Sacsin/Nov" evidence="2">
    <location>
        <begin position="1300"/>
        <end position="1534"/>
    </location>
</feature>
<dbReference type="EMBL" id="CAMXCT030000713">
    <property type="protein sequence ID" value="CAL4769730.1"/>
    <property type="molecule type" value="Genomic_DNA"/>
</dbReference>
<dbReference type="EMBL" id="CAMXCT020000713">
    <property type="protein sequence ID" value="CAL1135793.1"/>
    <property type="molecule type" value="Genomic_DNA"/>
</dbReference>
<evidence type="ECO:0000259" key="2">
    <source>
        <dbReference type="Pfam" id="PF25794"/>
    </source>
</evidence>
<dbReference type="InterPro" id="IPR052972">
    <property type="entry name" value="Sacsin_chaperone_reg"/>
</dbReference>
<dbReference type="InterPro" id="IPR058210">
    <property type="entry name" value="SACS/Nov_dom"/>
</dbReference>
<gene>
    <name evidence="3" type="ORF">C1SCF055_LOCUS10114</name>
</gene>
<feature type="domain" description="Sacsin/Nov" evidence="2">
    <location>
        <begin position="1"/>
        <end position="211"/>
    </location>
</feature>
<accession>A0A9P1C1H1</accession>
<dbReference type="SUPFAM" id="SSF55874">
    <property type="entry name" value="ATPase domain of HSP90 chaperone/DNA topoisomerase II/histidine kinase"/>
    <property type="match status" value="3"/>
</dbReference>
<reference evidence="4 5" key="2">
    <citation type="submission" date="2024-05" db="EMBL/GenBank/DDBJ databases">
        <authorList>
            <person name="Chen Y."/>
            <person name="Shah S."/>
            <person name="Dougan E. K."/>
            <person name="Thang M."/>
            <person name="Chan C."/>
        </authorList>
    </citation>
    <scope>NUCLEOTIDE SEQUENCE [LARGE SCALE GENOMIC DNA]</scope>
</reference>
<reference evidence="3" key="1">
    <citation type="submission" date="2022-10" db="EMBL/GenBank/DDBJ databases">
        <authorList>
            <person name="Chen Y."/>
            <person name="Dougan E. K."/>
            <person name="Chan C."/>
            <person name="Rhodes N."/>
            <person name="Thang M."/>
        </authorList>
    </citation>
    <scope>NUCLEOTIDE SEQUENCE</scope>
</reference>
<protein>
    <submittedName>
        <fullName evidence="4">Sacsin-like</fullName>
    </submittedName>
</protein>
<dbReference type="NCBIfam" id="NF047352">
    <property type="entry name" value="P_loop_sacsin"/>
    <property type="match status" value="3"/>
</dbReference>
<comment type="caution">
    <text evidence="3">The sequence shown here is derived from an EMBL/GenBank/DDBJ whole genome shotgun (WGS) entry which is preliminary data.</text>
</comment>
<feature type="domain" description="Sacsin/Nov" evidence="2">
    <location>
        <begin position="2502"/>
        <end position="2729"/>
    </location>
</feature>
<dbReference type="PANTHER" id="PTHR15600:SF42">
    <property type="entry name" value="SACSIN"/>
    <property type="match status" value="1"/>
</dbReference>
<dbReference type="PANTHER" id="PTHR15600">
    <property type="entry name" value="SACSIN"/>
    <property type="match status" value="1"/>
</dbReference>